<dbReference type="PROSITE" id="PS51007">
    <property type="entry name" value="CYTC"/>
    <property type="match status" value="1"/>
</dbReference>
<dbReference type="InterPro" id="IPR009056">
    <property type="entry name" value="Cyt_c-like_dom"/>
</dbReference>
<dbReference type="RefSeq" id="WP_092764655.1">
    <property type="nucleotide sequence ID" value="NZ_FNZQ01000007.1"/>
</dbReference>
<dbReference type="PANTHER" id="PTHR35008:SF8">
    <property type="entry name" value="ALCOHOL DEHYDROGENASE CYTOCHROME C SUBUNIT"/>
    <property type="match status" value="1"/>
</dbReference>
<organism evidence="6 7">
    <name type="scientific">Jannaschia helgolandensis</name>
    <dbReference type="NCBI Taxonomy" id="188906"/>
    <lineage>
        <taxon>Bacteria</taxon>
        <taxon>Pseudomonadati</taxon>
        <taxon>Pseudomonadota</taxon>
        <taxon>Alphaproteobacteria</taxon>
        <taxon>Rhodobacterales</taxon>
        <taxon>Roseobacteraceae</taxon>
        <taxon>Jannaschia</taxon>
    </lineage>
</organism>
<evidence type="ECO:0000256" key="3">
    <source>
        <dbReference type="ARBA" id="ARBA00023004"/>
    </source>
</evidence>
<dbReference type="Proteomes" id="UP000199283">
    <property type="component" value="Unassembled WGS sequence"/>
</dbReference>
<dbReference type="OrthoDB" id="9811281at2"/>
<dbReference type="PANTHER" id="PTHR35008">
    <property type="entry name" value="BLL4482 PROTEIN-RELATED"/>
    <property type="match status" value="1"/>
</dbReference>
<protein>
    <submittedName>
        <fullName evidence="6">Cytochrome c, mono-and diheme variants</fullName>
    </submittedName>
</protein>
<evidence type="ECO:0000256" key="2">
    <source>
        <dbReference type="ARBA" id="ARBA00022723"/>
    </source>
</evidence>
<accession>A0A1H7S0E0</accession>
<keyword evidence="3 4" id="KW-0408">Iron</keyword>
<dbReference type="InterPro" id="IPR051459">
    <property type="entry name" value="Cytochrome_c-type_DH"/>
</dbReference>
<dbReference type="GO" id="GO:0020037">
    <property type="term" value="F:heme binding"/>
    <property type="evidence" value="ECO:0007669"/>
    <property type="project" value="InterPro"/>
</dbReference>
<evidence type="ECO:0000256" key="4">
    <source>
        <dbReference type="PROSITE-ProRule" id="PRU00433"/>
    </source>
</evidence>
<evidence type="ECO:0000256" key="1">
    <source>
        <dbReference type="ARBA" id="ARBA00022617"/>
    </source>
</evidence>
<dbReference type="AlphaFoldDB" id="A0A1H7S0E0"/>
<dbReference type="STRING" id="188906.SAMN04488526_3208"/>
<dbReference type="Pfam" id="PF00034">
    <property type="entry name" value="Cytochrom_C"/>
    <property type="match status" value="1"/>
</dbReference>
<evidence type="ECO:0000313" key="6">
    <source>
        <dbReference type="EMBL" id="SEL65818.1"/>
    </source>
</evidence>
<evidence type="ECO:0000259" key="5">
    <source>
        <dbReference type="PROSITE" id="PS51007"/>
    </source>
</evidence>
<sequence>MRRALIGVLILGGLGLAAGLWLTRAQALTEGDLAGLTGDATQGEMVFYAGGCASCHAAKDAEGEARLILSGGIGFVSDFGTFRAPNISMDPDQGIGAWTFAQFASAVQRGVSPEGTHYYPVFPYSAYALAQPQDIADLWAFWQTLPASDTENLPHEVGFPFSIRRGVGLWKLLYMPDGFTMPADTEPLIRGRYLVEALGHCAECHTPRDALGGLDRSRWMAGAPNPSGLGRIPGITPATLDWSETEITQFLADGFTPEFDVAAGQMALAILNLAHLPESDRAAITAYLKALPAVEEQNAEPG</sequence>
<proteinExistence type="predicted"/>
<keyword evidence="7" id="KW-1185">Reference proteome</keyword>
<reference evidence="6 7" key="1">
    <citation type="submission" date="2016-10" db="EMBL/GenBank/DDBJ databases">
        <authorList>
            <person name="de Groot N.N."/>
        </authorList>
    </citation>
    <scope>NUCLEOTIDE SEQUENCE [LARGE SCALE GENOMIC DNA]</scope>
    <source>
        <strain evidence="6 7">DSM 14858</strain>
    </source>
</reference>
<dbReference type="InterPro" id="IPR036909">
    <property type="entry name" value="Cyt_c-like_dom_sf"/>
</dbReference>
<dbReference type="SUPFAM" id="SSF46626">
    <property type="entry name" value="Cytochrome c"/>
    <property type="match status" value="2"/>
</dbReference>
<dbReference type="GO" id="GO:0046872">
    <property type="term" value="F:metal ion binding"/>
    <property type="evidence" value="ECO:0007669"/>
    <property type="project" value="UniProtKB-KW"/>
</dbReference>
<dbReference type="Gene3D" id="1.10.760.10">
    <property type="entry name" value="Cytochrome c-like domain"/>
    <property type="match status" value="2"/>
</dbReference>
<name>A0A1H7S0E0_9RHOB</name>
<dbReference type="GO" id="GO:0009055">
    <property type="term" value="F:electron transfer activity"/>
    <property type="evidence" value="ECO:0007669"/>
    <property type="project" value="InterPro"/>
</dbReference>
<feature type="domain" description="Cytochrome c" evidence="5">
    <location>
        <begin position="38"/>
        <end position="292"/>
    </location>
</feature>
<keyword evidence="1 4" id="KW-0349">Heme</keyword>
<evidence type="ECO:0000313" key="7">
    <source>
        <dbReference type="Proteomes" id="UP000199283"/>
    </source>
</evidence>
<keyword evidence="2 4" id="KW-0479">Metal-binding</keyword>
<dbReference type="EMBL" id="FNZQ01000007">
    <property type="protein sequence ID" value="SEL65818.1"/>
    <property type="molecule type" value="Genomic_DNA"/>
</dbReference>
<gene>
    <name evidence="6" type="ORF">SAMN04488526_3208</name>
</gene>